<dbReference type="InterPro" id="IPR033749">
    <property type="entry name" value="Polyprenyl_synt_CS"/>
</dbReference>
<evidence type="ECO:0000256" key="6">
    <source>
        <dbReference type="ARBA" id="ARBA00023229"/>
    </source>
</evidence>
<name>A0ABS6FG80_9FIRM</name>
<evidence type="ECO:0000256" key="1">
    <source>
        <dbReference type="ARBA" id="ARBA00001946"/>
    </source>
</evidence>
<sequence>MASIDNLLEKFNNYLSSLLEYDESNQHKVIDSMKYSLFSGGKRIRPLLSIITFLEFAEENEDNNIDKILPFACAIEMIHTFSLVHDDLPAMDDDDFRRGKPTNHKVYSEGIAILAGDGLLNMSMEILIKHIDSISDAEDLKRAIRAMKYLYNASGVNGMIGGQTIDIDYDVNSYTEDICENMYKLKTAALIKASVITGAIIAGVDADGISKLSKFAESIGIAYQLEDDLLDEENDPESGEVNMLLFKSKNDVKDEIINLTNSGFEVIEDLELKVNLLKKFAIKLVDRSN</sequence>
<evidence type="ECO:0000313" key="7">
    <source>
        <dbReference type="EMBL" id="MBU5669179.1"/>
    </source>
</evidence>
<dbReference type="SFLD" id="SFLDS00005">
    <property type="entry name" value="Isoprenoid_Synthase_Type_I"/>
    <property type="match status" value="1"/>
</dbReference>
<reference evidence="7 8" key="1">
    <citation type="submission" date="2021-06" db="EMBL/GenBank/DDBJ databases">
        <authorList>
            <person name="Sun Q."/>
            <person name="Li D."/>
        </authorList>
    </citation>
    <scope>NUCLEOTIDE SEQUENCE [LARGE SCALE GENOMIC DNA]</scope>
    <source>
        <strain evidence="7 8">MSJ-1</strain>
    </source>
</reference>
<keyword evidence="6" id="KW-0414">Isoprene biosynthesis</keyword>
<dbReference type="PANTHER" id="PTHR43281">
    <property type="entry name" value="FARNESYL DIPHOSPHATE SYNTHASE"/>
    <property type="match status" value="1"/>
</dbReference>
<gene>
    <name evidence="7" type="ORF">KQI68_04900</name>
</gene>
<dbReference type="PANTHER" id="PTHR43281:SF1">
    <property type="entry name" value="FARNESYL DIPHOSPHATE SYNTHASE"/>
    <property type="match status" value="1"/>
</dbReference>
<dbReference type="PROSITE" id="PS00444">
    <property type="entry name" value="POLYPRENYL_SYNTHASE_2"/>
    <property type="match status" value="1"/>
</dbReference>
<keyword evidence="8" id="KW-1185">Reference proteome</keyword>
<evidence type="ECO:0000256" key="5">
    <source>
        <dbReference type="ARBA" id="ARBA00022842"/>
    </source>
</evidence>
<organism evidence="7 8">
    <name type="scientific">Peptoniphilus ovalis</name>
    <dbReference type="NCBI Taxonomy" id="2841503"/>
    <lineage>
        <taxon>Bacteria</taxon>
        <taxon>Bacillati</taxon>
        <taxon>Bacillota</taxon>
        <taxon>Tissierellia</taxon>
        <taxon>Tissierellales</taxon>
        <taxon>Peptoniphilaceae</taxon>
        <taxon>Peptoniphilus</taxon>
    </lineage>
</organism>
<evidence type="ECO:0000313" key="8">
    <source>
        <dbReference type="Proteomes" id="UP000783742"/>
    </source>
</evidence>
<comment type="caution">
    <text evidence="7">The sequence shown here is derived from an EMBL/GenBank/DDBJ whole genome shotgun (WGS) entry which is preliminary data.</text>
</comment>
<dbReference type="PROSITE" id="PS00723">
    <property type="entry name" value="POLYPRENYL_SYNTHASE_1"/>
    <property type="match status" value="1"/>
</dbReference>
<evidence type="ECO:0000256" key="4">
    <source>
        <dbReference type="ARBA" id="ARBA00022723"/>
    </source>
</evidence>
<dbReference type="SFLD" id="SFLDG01017">
    <property type="entry name" value="Polyprenyl_Transferase_Like"/>
    <property type="match status" value="1"/>
</dbReference>
<evidence type="ECO:0000256" key="2">
    <source>
        <dbReference type="ARBA" id="ARBA00006706"/>
    </source>
</evidence>
<comment type="cofactor">
    <cofactor evidence="1">
        <name>Mg(2+)</name>
        <dbReference type="ChEBI" id="CHEBI:18420"/>
    </cofactor>
</comment>
<dbReference type="RefSeq" id="WP_216549025.1">
    <property type="nucleotide sequence ID" value="NZ_JAHLQO010000003.1"/>
</dbReference>
<keyword evidence="3" id="KW-0808">Transferase</keyword>
<proteinExistence type="inferred from homology"/>
<dbReference type="Pfam" id="PF00348">
    <property type="entry name" value="polyprenyl_synt"/>
    <property type="match status" value="1"/>
</dbReference>
<evidence type="ECO:0000256" key="3">
    <source>
        <dbReference type="ARBA" id="ARBA00022679"/>
    </source>
</evidence>
<dbReference type="EMBL" id="JAHLQO010000003">
    <property type="protein sequence ID" value="MBU5669179.1"/>
    <property type="molecule type" value="Genomic_DNA"/>
</dbReference>
<dbReference type="Proteomes" id="UP000783742">
    <property type="component" value="Unassembled WGS sequence"/>
</dbReference>
<keyword evidence="5" id="KW-0460">Magnesium</keyword>
<dbReference type="InterPro" id="IPR000092">
    <property type="entry name" value="Polyprenyl_synt"/>
</dbReference>
<comment type="similarity">
    <text evidence="2">Belongs to the FPP/GGPP synthase family.</text>
</comment>
<protein>
    <submittedName>
        <fullName evidence="7">Polyprenyl synthetase family protein</fullName>
    </submittedName>
</protein>
<accession>A0ABS6FG80</accession>
<keyword evidence="4" id="KW-0479">Metal-binding</keyword>